<organism evidence="4 5">
    <name type="scientific">Melaminivora alkalimesophila</name>
    <dbReference type="NCBI Taxonomy" id="1165852"/>
    <lineage>
        <taxon>Bacteria</taxon>
        <taxon>Pseudomonadati</taxon>
        <taxon>Pseudomonadota</taxon>
        <taxon>Betaproteobacteria</taxon>
        <taxon>Burkholderiales</taxon>
        <taxon>Comamonadaceae</taxon>
        <taxon>Melaminivora</taxon>
    </lineage>
</organism>
<feature type="region of interest" description="Disordered" evidence="1">
    <location>
        <begin position="475"/>
        <end position="498"/>
    </location>
</feature>
<keyword evidence="2" id="KW-0812">Transmembrane</keyword>
<dbReference type="EMBL" id="QGUB01000003">
    <property type="protein sequence ID" value="PWW46809.1"/>
    <property type="molecule type" value="Genomic_DNA"/>
</dbReference>
<dbReference type="Proteomes" id="UP000246483">
    <property type="component" value="Unassembled WGS sequence"/>
</dbReference>
<feature type="compositionally biased region" description="Gly residues" evidence="1">
    <location>
        <begin position="486"/>
        <end position="498"/>
    </location>
</feature>
<dbReference type="Pfam" id="PF13785">
    <property type="entry name" value="DUF4178"/>
    <property type="match status" value="2"/>
</dbReference>
<feature type="transmembrane region" description="Helical" evidence="2">
    <location>
        <begin position="453"/>
        <end position="473"/>
    </location>
</feature>
<dbReference type="RefSeq" id="WP_110012124.1">
    <property type="nucleotide sequence ID" value="NZ_QGUB01000003.1"/>
</dbReference>
<evidence type="ECO:0000313" key="5">
    <source>
        <dbReference type="Proteomes" id="UP000246483"/>
    </source>
</evidence>
<evidence type="ECO:0000256" key="1">
    <source>
        <dbReference type="SAM" id="MobiDB-lite"/>
    </source>
</evidence>
<dbReference type="AlphaFoldDB" id="A0A317RC43"/>
<comment type="caution">
    <text evidence="4">The sequence shown here is derived from an EMBL/GenBank/DDBJ whole genome shotgun (WGS) entry which is preliminary data.</text>
</comment>
<proteinExistence type="predicted"/>
<accession>A0A317RC43</accession>
<keyword evidence="2" id="KW-1133">Transmembrane helix</keyword>
<evidence type="ECO:0000256" key="2">
    <source>
        <dbReference type="SAM" id="Phobius"/>
    </source>
</evidence>
<dbReference type="Gene3D" id="2.20.28.30">
    <property type="entry name" value="RNA polymerase ii, chain L"/>
    <property type="match status" value="1"/>
</dbReference>
<evidence type="ECO:0000313" key="4">
    <source>
        <dbReference type="EMBL" id="PWW46809.1"/>
    </source>
</evidence>
<name>A0A317RC43_9BURK</name>
<evidence type="ECO:0000259" key="3">
    <source>
        <dbReference type="Pfam" id="PF13785"/>
    </source>
</evidence>
<feature type="domain" description="DUF4178" evidence="3">
    <location>
        <begin position="75"/>
        <end position="204"/>
    </location>
</feature>
<dbReference type="OrthoDB" id="228033at2"/>
<dbReference type="InterPro" id="IPR025235">
    <property type="entry name" value="DUF4178"/>
</dbReference>
<keyword evidence="5" id="KW-1185">Reference proteome</keyword>
<sequence>MATRSPQRAYRAPCPGCGAEVEFRSAQSAYAVCPYCQSTVVRSGEVLQRVGRMAELFDDHSPLQLHATGRLPGSGEAFTLIGRMQLQGEQGRWTQWLALLDDGRSATLSEDNGAYVLMHPAHWQGAPPPPDRMPLGSTWKIGGGTFSVAANLQAQLLAAEGELPALPPLGEPFPVVELRSSDGEVLSIDFGAQPPEVQRGRSVELHALQLKGLRDGEAVREEAGRQFDCPHCGAPVQVQLDASKSCTCPSCRSLIDLTRGLGAELSYVTQQETIRPLIPLGSIGQFEGVSWQVVGFQHRTGVEPGDDEHFGWEEYLLYHRQRGFVFLVDASDGWSLVRPTSGAPAWREGTQTATYLGRRYRLTSTYLAETNYVAGEFYWPVYRGQKSSNSDFAAVDGKGILSREQTPGEVTWSHGQRIDSLVVAQAFKLGDRAGLFRRQDAGPVGAITGGPGWATMVLTLVLLVVVLSLMSNCSGSPGGSYRSTGGSWGGYTSGGGHK</sequence>
<feature type="domain" description="DUF4178" evidence="3">
    <location>
        <begin position="280"/>
        <end position="419"/>
    </location>
</feature>
<gene>
    <name evidence="4" type="ORF">DFR36_10384</name>
</gene>
<protein>
    <submittedName>
        <fullName evidence="4">Uncharacterized protein DUF4178</fullName>
    </submittedName>
</protein>
<reference evidence="4 5" key="1">
    <citation type="submission" date="2018-05" db="EMBL/GenBank/DDBJ databases">
        <title>Genomic Encyclopedia of Type Strains, Phase IV (KMG-IV): sequencing the most valuable type-strain genomes for metagenomic binning, comparative biology and taxonomic classification.</title>
        <authorList>
            <person name="Goeker M."/>
        </authorList>
    </citation>
    <scope>NUCLEOTIDE SEQUENCE [LARGE SCALE GENOMIC DNA]</scope>
    <source>
        <strain evidence="4 5">DSM 26006</strain>
    </source>
</reference>
<keyword evidence="2" id="KW-0472">Membrane</keyword>